<evidence type="ECO:0000313" key="2">
    <source>
        <dbReference type="EMBL" id="MAA16526.1"/>
    </source>
</evidence>
<protein>
    <submittedName>
        <fullName evidence="2">Tissue factor pathway inhibitor</fullName>
    </submittedName>
</protein>
<dbReference type="EMBL" id="GFPF01005380">
    <property type="protein sequence ID" value="MAA16526.1"/>
    <property type="molecule type" value="Transcribed_RNA"/>
</dbReference>
<accession>A0A224YFQ7</accession>
<sequence length="105" mass="11637">MAMLVCHLVTLFAACLADSAAPSACLNYTGSPGPEPSRGSKWFCYKDNLKACVEEVVEKSDSRCYKECFPWKEMCLWQCVAPSVCSLEKESGTSCREKKKVNVLL</sequence>
<dbReference type="AlphaFoldDB" id="A0A224YFQ7"/>
<feature type="chain" id="PRO_5012646373" evidence="1">
    <location>
        <begin position="18"/>
        <end position="105"/>
    </location>
</feature>
<reference evidence="2" key="1">
    <citation type="journal article" date="2017" name="Parasit. Vectors">
        <title>Sialotranscriptomics of Rhipicephalus zambeziensis reveals intricate expression profiles of secretory proteins and suggests tight temporal transcriptional regulation during blood-feeding.</title>
        <authorList>
            <person name="de Castro M.H."/>
            <person name="de Klerk D."/>
            <person name="Pienaar R."/>
            <person name="Rees D.J.G."/>
            <person name="Mans B.J."/>
        </authorList>
    </citation>
    <scope>NUCLEOTIDE SEQUENCE</scope>
    <source>
        <tissue evidence="2">Salivary glands</tissue>
    </source>
</reference>
<evidence type="ECO:0000256" key="1">
    <source>
        <dbReference type="SAM" id="SignalP"/>
    </source>
</evidence>
<keyword evidence="1" id="KW-0732">Signal</keyword>
<organism evidence="2">
    <name type="scientific">Rhipicephalus zambeziensis</name>
    <dbReference type="NCBI Taxonomy" id="60191"/>
    <lineage>
        <taxon>Eukaryota</taxon>
        <taxon>Metazoa</taxon>
        <taxon>Ecdysozoa</taxon>
        <taxon>Arthropoda</taxon>
        <taxon>Chelicerata</taxon>
        <taxon>Arachnida</taxon>
        <taxon>Acari</taxon>
        <taxon>Parasitiformes</taxon>
        <taxon>Ixodida</taxon>
        <taxon>Ixodoidea</taxon>
        <taxon>Ixodidae</taxon>
        <taxon>Rhipicephalinae</taxon>
        <taxon>Rhipicephalus</taxon>
        <taxon>Rhipicephalus</taxon>
    </lineage>
</organism>
<proteinExistence type="predicted"/>
<name>A0A224YFQ7_9ACAR</name>
<feature type="signal peptide" evidence="1">
    <location>
        <begin position="1"/>
        <end position="17"/>
    </location>
</feature>